<dbReference type="Gene3D" id="1.10.357.40">
    <property type="entry name" value="YbiA-like"/>
    <property type="match status" value="1"/>
</dbReference>
<proteinExistence type="predicted"/>
<accession>R0IX76</accession>
<feature type="domain" description="NADAR" evidence="1">
    <location>
        <begin position="3"/>
        <end position="157"/>
    </location>
</feature>
<evidence type="ECO:0000259" key="1">
    <source>
        <dbReference type="Pfam" id="PF08719"/>
    </source>
</evidence>
<dbReference type="InterPro" id="IPR037238">
    <property type="entry name" value="YbiA-like_sf"/>
</dbReference>
<reference evidence="2 3" key="1">
    <citation type="journal article" date="2012" name="PLoS Pathog.">
        <title>Diverse lifestyles and strategies of plant pathogenesis encoded in the genomes of eighteen Dothideomycetes fungi.</title>
        <authorList>
            <person name="Ohm R.A."/>
            <person name="Feau N."/>
            <person name="Henrissat B."/>
            <person name="Schoch C.L."/>
            <person name="Horwitz B.A."/>
            <person name="Barry K.W."/>
            <person name="Condon B.J."/>
            <person name="Copeland A.C."/>
            <person name="Dhillon B."/>
            <person name="Glaser F."/>
            <person name="Hesse C.N."/>
            <person name="Kosti I."/>
            <person name="LaButti K."/>
            <person name="Lindquist E.A."/>
            <person name="Lucas S."/>
            <person name="Salamov A.A."/>
            <person name="Bradshaw R.E."/>
            <person name="Ciuffetti L."/>
            <person name="Hamelin R.C."/>
            <person name="Kema G.H.J."/>
            <person name="Lawrence C."/>
            <person name="Scott J.A."/>
            <person name="Spatafora J.W."/>
            <person name="Turgeon B.G."/>
            <person name="de Wit P.J.G.M."/>
            <person name="Zhong S."/>
            <person name="Goodwin S.B."/>
            <person name="Grigoriev I.V."/>
        </authorList>
    </citation>
    <scope>NUCLEOTIDE SEQUENCE [LARGE SCALE GENOMIC DNA]</scope>
    <source>
        <strain evidence="3">28A</strain>
    </source>
</reference>
<dbReference type="RefSeq" id="XP_008022957.1">
    <property type="nucleotide sequence ID" value="XM_008024766.1"/>
</dbReference>
<dbReference type="Pfam" id="PF08719">
    <property type="entry name" value="NADAR"/>
    <property type="match status" value="1"/>
</dbReference>
<feature type="non-terminal residue" evidence="2">
    <location>
        <position position="1"/>
    </location>
</feature>
<dbReference type="HOGENOM" id="CLU_084247_0_0_1"/>
<evidence type="ECO:0000313" key="3">
    <source>
        <dbReference type="Proteomes" id="UP000016935"/>
    </source>
</evidence>
<dbReference type="Proteomes" id="UP000016935">
    <property type="component" value="Unassembled WGS sequence"/>
</dbReference>
<dbReference type="STRING" id="671987.R0IX76"/>
<keyword evidence="3" id="KW-1185">Reference proteome</keyword>
<dbReference type="SUPFAM" id="SSF143990">
    <property type="entry name" value="YbiA-like"/>
    <property type="match status" value="1"/>
</dbReference>
<organism evidence="2 3">
    <name type="scientific">Exserohilum turcicum (strain 28A)</name>
    <name type="common">Northern leaf blight fungus</name>
    <name type="synonym">Setosphaeria turcica</name>
    <dbReference type="NCBI Taxonomy" id="671987"/>
    <lineage>
        <taxon>Eukaryota</taxon>
        <taxon>Fungi</taxon>
        <taxon>Dikarya</taxon>
        <taxon>Ascomycota</taxon>
        <taxon>Pezizomycotina</taxon>
        <taxon>Dothideomycetes</taxon>
        <taxon>Pleosporomycetidae</taxon>
        <taxon>Pleosporales</taxon>
        <taxon>Pleosporineae</taxon>
        <taxon>Pleosporaceae</taxon>
        <taxon>Exserohilum</taxon>
    </lineage>
</organism>
<name>R0IX76_EXST2</name>
<sequence length="157" mass="17779">TVYFYRPQVMPYGTFCQWNQSPISIPTTSLEWLVAQAPRPGPAPTEAREILASYPSPITFSCAEQAYMFLKALYFHSELFCTSIMEARYPSQHKQLGRGVPGYDDAAWCLVRERVARVVNYCKFMDAENARMRAVLLGTGDAELVEAGRRDRVWGIG</sequence>
<gene>
    <name evidence="2" type="ORF">SETTUDRAFT_70135</name>
</gene>
<dbReference type="AlphaFoldDB" id="R0IX76"/>
<evidence type="ECO:0000313" key="2">
    <source>
        <dbReference type="EMBL" id="EOA89161.1"/>
    </source>
</evidence>
<dbReference type="EMBL" id="KB908515">
    <property type="protein sequence ID" value="EOA89161.1"/>
    <property type="molecule type" value="Genomic_DNA"/>
</dbReference>
<dbReference type="GeneID" id="19405352"/>
<dbReference type="OrthoDB" id="206452at2759"/>
<dbReference type="CDD" id="cd15457">
    <property type="entry name" value="NADAR"/>
    <property type="match status" value="1"/>
</dbReference>
<dbReference type="InterPro" id="IPR012816">
    <property type="entry name" value="NADAR"/>
</dbReference>
<reference evidence="2 3" key="2">
    <citation type="journal article" date="2013" name="PLoS Genet.">
        <title>Comparative genome structure, secondary metabolite, and effector coding capacity across Cochliobolus pathogens.</title>
        <authorList>
            <person name="Condon B.J."/>
            <person name="Leng Y."/>
            <person name="Wu D."/>
            <person name="Bushley K.E."/>
            <person name="Ohm R.A."/>
            <person name="Otillar R."/>
            <person name="Martin J."/>
            <person name="Schackwitz W."/>
            <person name="Grimwood J."/>
            <person name="MohdZainudin N."/>
            <person name="Xue C."/>
            <person name="Wang R."/>
            <person name="Manning V.A."/>
            <person name="Dhillon B."/>
            <person name="Tu Z.J."/>
            <person name="Steffenson B.J."/>
            <person name="Salamov A."/>
            <person name="Sun H."/>
            <person name="Lowry S."/>
            <person name="LaButti K."/>
            <person name="Han J."/>
            <person name="Copeland A."/>
            <person name="Lindquist E."/>
            <person name="Barry K."/>
            <person name="Schmutz J."/>
            <person name="Baker S.E."/>
            <person name="Ciuffetti L.M."/>
            <person name="Grigoriev I.V."/>
            <person name="Zhong S."/>
            <person name="Turgeon B.G."/>
        </authorList>
    </citation>
    <scope>NUCLEOTIDE SEQUENCE [LARGE SCALE GENOMIC DNA]</scope>
    <source>
        <strain evidence="3">28A</strain>
    </source>
</reference>
<dbReference type="NCBIfam" id="TIGR02464">
    <property type="entry name" value="ribofla_fusion"/>
    <property type="match status" value="1"/>
</dbReference>
<feature type="non-terminal residue" evidence="2">
    <location>
        <position position="157"/>
    </location>
</feature>
<protein>
    <recommendedName>
        <fullName evidence="1">NADAR domain-containing protein</fullName>
    </recommendedName>
</protein>